<evidence type="ECO:0000256" key="6">
    <source>
        <dbReference type="ARBA" id="ARBA00022989"/>
    </source>
</evidence>
<evidence type="ECO:0000256" key="8">
    <source>
        <dbReference type="ARBA" id="ARBA00060041"/>
    </source>
</evidence>
<feature type="transmembrane region" description="Helical" evidence="10">
    <location>
        <begin position="83"/>
        <end position="110"/>
    </location>
</feature>
<feature type="transmembrane region" description="Helical" evidence="10">
    <location>
        <begin position="247"/>
        <end position="268"/>
    </location>
</feature>
<feature type="transmembrane region" description="Helical" evidence="10">
    <location>
        <begin position="274"/>
        <end position="292"/>
    </location>
</feature>
<feature type="transmembrane region" description="Helical" evidence="10">
    <location>
        <begin position="349"/>
        <end position="370"/>
    </location>
</feature>
<evidence type="ECO:0000313" key="13">
    <source>
        <dbReference type="Proteomes" id="UP000056466"/>
    </source>
</evidence>
<comment type="function">
    <text evidence="8 10 11">Involved in peptidoglycan biosynthesis. Transports lipid-linked peptidoglycan precursors from the inner to the outer leaflet of the cytoplasmic membrane.</text>
</comment>
<feature type="transmembrane region" description="Helical" evidence="10">
    <location>
        <begin position="130"/>
        <end position="151"/>
    </location>
</feature>
<feature type="transmembrane region" description="Helical" evidence="10">
    <location>
        <begin position="408"/>
        <end position="427"/>
    </location>
</feature>
<feature type="transmembrane region" description="Helical" evidence="10">
    <location>
        <begin position="448"/>
        <end position="466"/>
    </location>
</feature>
<evidence type="ECO:0000256" key="5">
    <source>
        <dbReference type="ARBA" id="ARBA00022984"/>
    </source>
</evidence>
<feature type="transmembrane region" description="Helical" evidence="10">
    <location>
        <begin position="31"/>
        <end position="47"/>
    </location>
</feature>
<dbReference type="Pfam" id="PF03023">
    <property type="entry name" value="MurJ"/>
    <property type="match status" value="1"/>
</dbReference>
<evidence type="ECO:0000256" key="2">
    <source>
        <dbReference type="ARBA" id="ARBA00022475"/>
    </source>
</evidence>
<evidence type="ECO:0000256" key="3">
    <source>
        <dbReference type="ARBA" id="ARBA00022692"/>
    </source>
</evidence>
<keyword evidence="10 11" id="KW-0961">Cell wall biogenesis/degradation</keyword>
<dbReference type="CDD" id="cd13123">
    <property type="entry name" value="MATE_MurJ_like"/>
    <property type="match status" value="1"/>
</dbReference>
<dbReference type="HAMAP" id="MF_02078">
    <property type="entry name" value="MurJ_MviN"/>
    <property type="match status" value="1"/>
</dbReference>
<organism evidence="12 13">
    <name type="scientific">Candidatus Palibaumannia cicadellinicola</name>
    <dbReference type="NCBI Taxonomy" id="186490"/>
    <lineage>
        <taxon>Bacteria</taxon>
        <taxon>Pseudomonadati</taxon>
        <taxon>Pseudomonadota</taxon>
        <taxon>Gammaproteobacteria</taxon>
        <taxon>Candidatus Palibaumannia</taxon>
    </lineage>
</organism>
<protein>
    <recommendedName>
        <fullName evidence="10">Probable lipid II flippase MurJ</fullName>
    </recommendedName>
</protein>
<keyword evidence="13" id="KW-1185">Reference proteome</keyword>
<dbReference type="GO" id="GO:0071555">
    <property type="term" value="P:cell wall organization"/>
    <property type="evidence" value="ECO:0007669"/>
    <property type="project" value="UniProtKB-UniRule"/>
</dbReference>
<dbReference type="PATRIC" id="fig|186490.8.peg.213"/>
<comment type="similarity">
    <text evidence="9 10 11">Belongs to the MurJ/MviN family.</text>
</comment>
<comment type="subcellular location">
    <subcellularLocation>
        <location evidence="10">Cell inner membrane</location>
        <topology evidence="10">Multi-pass membrane protein</topology>
    </subcellularLocation>
    <subcellularLocation>
        <location evidence="1">Cell membrane</location>
        <topology evidence="1">Multi-pass membrane protein</topology>
    </subcellularLocation>
</comment>
<accession>A0A0K2BKV5</accession>
<keyword evidence="2 10" id="KW-1003">Cell membrane</keyword>
<evidence type="ECO:0000256" key="9">
    <source>
        <dbReference type="ARBA" id="ARBA00061532"/>
    </source>
</evidence>
<dbReference type="PRINTS" id="PR01806">
    <property type="entry name" value="VIRFACTRMVIN"/>
</dbReference>
<keyword evidence="4 10" id="KW-0133">Cell shape</keyword>
<dbReference type="InterPro" id="IPR051050">
    <property type="entry name" value="Lipid_II_flippase_MurJ/MviN"/>
</dbReference>
<dbReference type="GO" id="GO:0005886">
    <property type="term" value="C:plasma membrane"/>
    <property type="evidence" value="ECO:0007669"/>
    <property type="project" value="UniProtKB-SubCell"/>
</dbReference>
<dbReference type="NCBIfam" id="TIGR01695">
    <property type="entry name" value="murJ_mviN"/>
    <property type="match status" value="1"/>
</dbReference>
<reference evidence="12 13" key="1">
    <citation type="submission" date="2015-06" db="EMBL/GenBank/DDBJ databases">
        <title>Lineage-specific patterns of genome deterioration in obligate symbionts.</title>
        <authorList>
            <person name="Bennett G.M."/>
            <person name="McCutcheon J.P."/>
            <person name="McDonald B.R."/>
            <person name="Moran N.A."/>
        </authorList>
    </citation>
    <scope>NUCLEOTIDE SEQUENCE [LARGE SCALE GENOMIC DNA]</scope>
    <source>
        <strain evidence="12 13">B-GSS</strain>
    </source>
</reference>
<keyword evidence="3 10" id="KW-0812">Transmembrane</keyword>
<keyword evidence="10 11" id="KW-0813">Transport</keyword>
<feature type="transmembrane region" description="Helical" evidence="10">
    <location>
        <begin position="157"/>
        <end position="177"/>
    </location>
</feature>
<sequence>MMLFKQFAAVSSITILSRVLGFARDVMIARLFGSGMATDAFFIAFKLPNMLRRIFAEGAFSQAFVPILAEYKMNQGEEVTRNLIAYITGLMLLTLTLVSIAGVLGAPWIIKVIAPGFSQIPEKFHLTSSLLRVTFPYIMLISLTSLLGAILNAWNIFYVPAFVPIFLNISMIIFAILAKKFFNPPIMALAWAVVTGGILQLGYQLAYINNMGLLVKPRLKLIDYGLWRVLQLMIPAMMGVSVSHISLIINTILSSFLLSGSVSWMYYADRLMEFPSGVLGVTLGTILLPSLSRSFCQGNKLEYSLMLDWGLRLCFLLALPSAVALAIIAKPLIVALFQYENFSSFDAMMTHHALLAYSVGLIGIMLVKVLSPGFYSRQDIKTPVKLAFITLIITQLMNIIFIGSLKHVGLSLSIGLGACLNAGLLYWQLRSKQIFKPQPGWMKFFLRLIFTVLVMAVALIVVLMFMPDWTQGSMLLRMLRIIGVILVGIIFYLIALNLAGFRLKDFIKK</sequence>
<feature type="transmembrane region" description="Helical" evidence="10">
    <location>
        <begin position="478"/>
        <end position="499"/>
    </location>
</feature>
<proteinExistence type="inferred from homology"/>
<feature type="transmembrane region" description="Helical" evidence="10">
    <location>
        <begin position="382"/>
        <end position="402"/>
    </location>
</feature>
<keyword evidence="6 10" id="KW-1133">Transmembrane helix</keyword>
<dbReference type="GO" id="GO:0015648">
    <property type="term" value="F:lipid-linked peptidoglycan transporter activity"/>
    <property type="evidence" value="ECO:0007669"/>
    <property type="project" value="UniProtKB-UniRule"/>
</dbReference>
<dbReference type="UniPathway" id="UPA00219"/>
<feature type="transmembrane region" description="Helical" evidence="10">
    <location>
        <begin position="313"/>
        <end position="337"/>
    </location>
</feature>
<dbReference type="InterPro" id="IPR004268">
    <property type="entry name" value="MurJ"/>
</dbReference>
<keyword evidence="5 10" id="KW-0573">Peptidoglycan synthesis</keyword>
<evidence type="ECO:0000313" key="12">
    <source>
        <dbReference type="EMBL" id="AKZ65827.1"/>
    </source>
</evidence>
<dbReference type="OrthoDB" id="9816572at2"/>
<dbReference type="GO" id="GO:0009252">
    <property type="term" value="P:peptidoglycan biosynthetic process"/>
    <property type="evidence" value="ECO:0007669"/>
    <property type="project" value="UniProtKB-UniRule"/>
</dbReference>
<dbReference type="PANTHER" id="PTHR47019:SF1">
    <property type="entry name" value="LIPID II FLIPPASE MURJ"/>
    <property type="match status" value="1"/>
</dbReference>
<name>A0A0K2BKV5_9GAMM</name>
<evidence type="ECO:0000256" key="11">
    <source>
        <dbReference type="PIRNR" id="PIRNR002869"/>
    </source>
</evidence>
<gene>
    <name evidence="10 12" type="primary">murJ</name>
    <name evidence="12" type="ORF">AB162_225</name>
</gene>
<dbReference type="PANTHER" id="PTHR47019">
    <property type="entry name" value="LIPID II FLIPPASE MURJ"/>
    <property type="match status" value="1"/>
</dbReference>
<evidence type="ECO:0000256" key="1">
    <source>
        <dbReference type="ARBA" id="ARBA00004651"/>
    </source>
</evidence>
<dbReference type="Proteomes" id="UP000056466">
    <property type="component" value="Chromosome"/>
</dbReference>
<dbReference type="RefSeq" id="WP_053096731.1">
    <property type="nucleotide sequence ID" value="NZ_CP011787.1"/>
</dbReference>
<dbReference type="KEGG" id="bcig:AB162_225"/>
<comment type="pathway">
    <text evidence="10">Cell wall biogenesis; peptidoglycan biosynthesis.</text>
</comment>
<feature type="transmembrane region" description="Helical" evidence="10">
    <location>
        <begin position="189"/>
        <end position="209"/>
    </location>
</feature>
<keyword evidence="10" id="KW-0997">Cell inner membrane</keyword>
<evidence type="ECO:0000256" key="10">
    <source>
        <dbReference type="HAMAP-Rule" id="MF_02078"/>
    </source>
</evidence>
<dbReference type="GO" id="GO:0008360">
    <property type="term" value="P:regulation of cell shape"/>
    <property type="evidence" value="ECO:0007669"/>
    <property type="project" value="UniProtKB-UniRule"/>
</dbReference>
<dbReference type="GO" id="GO:0034204">
    <property type="term" value="P:lipid translocation"/>
    <property type="evidence" value="ECO:0007669"/>
    <property type="project" value="TreeGrafter"/>
</dbReference>
<evidence type="ECO:0000256" key="4">
    <source>
        <dbReference type="ARBA" id="ARBA00022960"/>
    </source>
</evidence>
<dbReference type="PIRSF" id="PIRSF002869">
    <property type="entry name" value="MviN"/>
    <property type="match status" value="1"/>
</dbReference>
<dbReference type="EMBL" id="CP011787">
    <property type="protein sequence ID" value="AKZ65827.1"/>
    <property type="molecule type" value="Genomic_DNA"/>
</dbReference>
<evidence type="ECO:0000256" key="7">
    <source>
        <dbReference type="ARBA" id="ARBA00023136"/>
    </source>
</evidence>
<keyword evidence="7 10" id="KW-0472">Membrane</keyword>
<dbReference type="AlphaFoldDB" id="A0A0K2BKV5"/>